<proteinExistence type="predicted"/>
<organism evidence="2">
    <name type="scientific">Ignisphaera aggregans</name>
    <dbReference type="NCBI Taxonomy" id="334771"/>
    <lineage>
        <taxon>Archaea</taxon>
        <taxon>Thermoproteota</taxon>
        <taxon>Thermoprotei</taxon>
        <taxon>Desulfurococcales</taxon>
        <taxon>Desulfurococcaceae</taxon>
        <taxon>Ignisphaera</taxon>
    </lineage>
</organism>
<keyword evidence="1" id="KW-1133">Transmembrane helix</keyword>
<sequence length="615" mass="69045">MINLRNFLAILFMALFVLLSVSTSALSTNINDYSKTLSWVKVVGSRYEDYNVDAFFDINSSIHIIGEVPLDGSTPQILIIKLNPEGDLRWAKTIDIKNVDVLAIVPFIRVDPKGYIYIAGRVSPSPFNISSPDIFVAKLNQVGEVLWAKVIDLQEPECVEGMYIDASGFIYIVGATRYDIACLVGYAPCYIDFSYINIFIVKIDPEGNIVWIKSLDSGGYDVVNSIIVDSLGYIYLGGTTNIRGEWMYLVVKLNPSGDIVWVKTIDVGGFEYARSMYMDSAQQLHLHGITYINESMYFIIIKLNTKGDFIKGKIIPYAGVAYTTYNGITYLAGVILSDTFLMKLDYDLNLVWVKIIYNPKIELPITLYVDNNNVYVVSSIISQVTQDVYKFEDILIVKLQENTTIPRVIDITEDLYITIHNLDAINIANFFINVSNSRYRVGDLAPEVKDFTNNITVKVLSTIQETPTITLTVTHTLSIAIPTTTLTTTLTTITTTEIIPIAFTATKTIETTVYRTSTLTTSYITTYITTHVAIEIITSKEIQTTTSICTVTVKEIATKTYTHTYRESIYLTIIKIVEKTNTKDLFLGLHSTLIGLMVCVSIIVIGFIYIKRRRL</sequence>
<gene>
    <name evidence="2" type="ORF">ENU41_09140</name>
</gene>
<keyword evidence="1" id="KW-0812">Transmembrane</keyword>
<dbReference type="Pfam" id="PF06739">
    <property type="entry name" value="SBBP"/>
    <property type="match status" value="1"/>
</dbReference>
<evidence type="ECO:0000313" key="2">
    <source>
        <dbReference type="EMBL" id="HGQ36820.1"/>
    </source>
</evidence>
<accession>A0A832D028</accession>
<protein>
    <submittedName>
        <fullName evidence="2">Uncharacterized protein</fullName>
    </submittedName>
</protein>
<dbReference type="InterPro" id="IPR052918">
    <property type="entry name" value="Motility_Chemotaxis_Reg"/>
</dbReference>
<dbReference type="AlphaFoldDB" id="A0A832D028"/>
<reference evidence="2" key="1">
    <citation type="journal article" date="2020" name="mSystems">
        <title>Genome- and Community-Level Interaction Insights into Carbon Utilization and Element Cycling Functions of Hydrothermarchaeota in Hydrothermal Sediment.</title>
        <authorList>
            <person name="Zhou Z."/>
            <person name="Liu Y."/>
            <person name="Xu W."/>
            <person name="Pan J."/>
            <person name="Luo Z.H."/>
            <person name="Li M."/>
        </authorList>
    </citation>
    <scope>NUCLEOTIDE SEQUENCE</scope>
    <source>
        <strain evidence="2">SpSt-667</strain>
    </source>
</reference>
<comment type="caution">
    <text evidence="2">The sequence shown here is derived from an EMBL/GenBank/DDBJ whole genome shotgun (WGS) entry which is preliminary data.</text>
</comment>
<dbReference type="SUPFAM" id="SSF101898">
    <property type="entry name" value="NHL repeat"/>
    <property type="match status" value="1"/>
</dbReference>
<dbReference type="EMBL" id="DTCK01000048">
    <property type="protein sequence ID" value="HGQ36820.1"/>
    <property type="molecule type" value="Genomic_DNA"/>
</dbReference>
<dbReference type="InterPro" id="IPR010620">
    <property type="entry name" value="SBBP_repeat"/>
</dbReference>
<name>A0A832D028_9CREN</name>
<evidence type="ECO:0000256" key="1">
    <source>
        <dbReference type="SAM" id="Phobius"/>
    </source>
</evidence>
<dbReference type="PANTHER" id="PTHR35580">
    <property type="entry name" value="CELL SURFACE GLYCOPROTEIN (S-LAYER PROTEIN)-LIKE PROTEIN"/>
    <property type="match status" value="1"/>
</dbReference>
<keyword evidence="1" id="KW-0472">Membrane</keyword>
<dbReference type="PANTHER" id="PTHR35580:SF1">
    <property type="entry name" value="PHYTASE-LIKE DOMAIN-CONTAINING PROTEIN"/>
    <property type="match status" value="1"/>
</dbReference>
<feature type="transmembrane region" description="Helical" evidence="1">
    <location>
        <begin position="585"/>
        <end position="610"/>
    </location>
</feature>